<dbReference type="Pfam" id="PF02879">
    <property type="entry name" value="PGM_PMM_II"/>
    <property type="match status" value="1"/>
</dbReference>
<feature type="domain" description="Alpha-D-phosphohexomutase C-terminal" evidence="7">
    <location>
        <begin position="379"/>
        <end position="442"/>
    </location>
</feature>
<accession>A0A9D6V3A0</accession>
<keyword evidence="3 6" id="KW-0479">Metal-binding</keyword>
<evidence type="ECO:0000259" key="9">
    <source>
        <dbReference type="Pfam" id="PF02879"/>
    </source>
</evidence>
<dbReference type="GO" id="GO:0000287">
    <property type="term" value="F:magnesium ion binding"/>
    <property type="evidence" value="ECO:0007669"/>
    <property type="project" value="UniProtKB-UniRule"/>
</dbReference>
<comment type="similarity">
    <text evidence="1 6">Belongs to the phosphohexose mutase family.</text>
</comment>
<evidence type="ECO:0000256" key="4">
    <source>
        <dbReference type="ARBA" id="ARBA00022842"/>
    </source>
</evidence>
<evidence type="ECO:0000256" key="5">
    <source>
        <dbReference type="ARBA" id="ARBA00023235"/>
    </source>
</evidence>
<proteinExistence type="inferred from homology"/>
<comment type="function">
    <text evidence="6">Catalyzes the conversion of glucosamine-6-phosphate to glucosamine-1-phosphate.</text>
</comment>
<dbReference type="SUPFAM" id="SSF55957">
    <property type="entry name" value="Phosphoglucomutase, C-terminal domain"/>
    <property type="match status" value="1"/>
</dbReference>
<dbReference type="Gene3D" id="3.30.310.50">
    <property type="entry name" value="Alpha-D-phosphohexomutase, C-terminal domain"/>
    <property type="match status" value="1"/>
</dbReference>
<dbReference type="PANTHER" id="PTHR42946:SF1">
    <property type="entry name" value="PHOSPHOGLUCOMUTASE (ALPHA-D-GLUCOSE-1,6-BISPHOSPHATE-DEPENDENT)"/>
    <property type="match status" value="1"/>
</dbReference>
<protein>
    <recommendedName>
        <fullName evidence="6">Phosphoglucosamine mutase</fullName>
        <ecNumber evidence="6">5.4.2.10</ecNumber>
    </recommendedName>
</protein>
<dbReference type="EC" id="5.4.2.10" evidence="6"/>
<dbReference type="Pfam" id="PF02878">
    <property type="entry name" value="PGM_PMM_I"/>
    <property type="match status" value="1"/>
</dbReference>
<feature type="binding site" evidence="6">
    <location>
        <position position="246"/>
    </location>
    <ligand>
        <name>Mg(2+)</name>
        <dbReference type="ChEBI" id="CHEBI:18420"/>
    </ligand>
</feature>
<dbReference type="InterPro" id="IPR005841">
    <property type="entry name" value="Alpha-D-phosphohexomutase_SF"/>
</dbReference>
<organism evidence="11 12">
    <name type="scientific">Desulfomonile tiedjei</name>
    <dbReference type="NCBI Taxonomy" id="2358"/>
    <lineage>
        <taxon>Bacteria</taxon>
        <taxon>Pseudomonadati</taxon>
        <taxon>Thermodesulfobacteriota</taxon>
        <taxon>Desulfomonilia</taxon>
        <taxon>Desulfomonilales</taxon>
        <taxon>Desulfomonilaceae</taxon>
        <taxon>Desulfomonile</taxon>
    </lineage>
</organism>
<feature type="modified residue" description="Phosphoserine" evidence="6">
    <location>
        <position position="102"/>
    </location>
</feature>
<dbReference type="GO" id="GO:0009252">
    <property type="term" value="P:peptidoglycan biosynthetic process"/>
    <property type="evidence" value="ECO:0007669"/>
    <property type="project" value="TreeGrafter"/>
</dbReference>
<dbReference type="InterPro" id="IPR005846">
    <property type="entry name" value="A-D-PHexomutase_a/b/a-III"/>
</dbReference>
<dbReference type="SUPFAM" id="SSF53738">
    <property type="entry name" value="Phosphoglucomutase, first 3 domains"/>
    <property type="match status" value="3"/>
</dbReference>
<dbReference type="Pfam" id="PF00408">
    <property type="entry name" value="PGM_PMM_IV"/>
    <property type="match status" value="1"/>
</dbReference>
<dbReference type="Gene3D" id="3.40.120.10">
    <property type="entry name" value="Alpha-D-Glucose-1,6-Bisphosphate, subunit A, domain 3"/>
    <property type="match status" value="3"/>
</dbReference>
<reference evidence="11" key="1">
    <citation type="submission" date="2020-07" db="EMBL/GenBank/DDBJ databases">
        <title>Huge and variable diversity of episymbiotic CPR bacteria and DPANN archaea in groundwater ecosystems.</title>
        <authorList>
            <person name="He C.Y."/>
            <person name="Keren R."/>
            <person name="Whittaker M."/>
            <person name="Farag I.F."/>
            <person name="Doudna J."/>
            <person name="Cate J.H.D."/>
            <person name="Banfield J.F."/>
        </authorList>
    </citation>
    <scope>NUCLEOTIDE SEQUENCE</scope>
    <source>
        <strain evidence="11">NC_groundwater_1664_Pr3_B-0.1um_52_9</strain>
    </source>
</reference>
<evidence type="ECO:0000313" key="11">
    <source>
        <dbReference type="EMBL" id="MBI5250729.1"/>
    </source>
</evidence>
<dbReference type="InterPro" id="IPR005843">
    <property type="entry name" value="A-D-PHexomutase_C"/>
</dbReference>
<dbReference type="FunFam" id="3.40.120.10:FF:000003">
    <property type="entry name" value="Phosphoglucosamine mutase"/>
    <property type="match status" value="1"/>
</dbReference>
<feature type="domain" description="Alpha-D-phosphohexomutase alpha/beta/alpha" evidence="9">
    <location>
        <begin position="166"/>
        <end position="257"/>
    </location>
</feature>
<dbReference type="InterPro" id="IPR016055">
    <property type="entry name" value="A-D-PHexomutase_a/b/a-I/II/III"/>
</dbReference>
<dbReference type="GO" id="GO:0005829">
    <property type="term" value="C:cytosol"/>
    <property type="evidence" value="ECO:0007669"/>
    <property type="project" value="TreeGrafter"/>
</dbReference>
<dbReference type="InterPro" id="IPR036900">
    <property type="entry name" value="A-D-PHexomutase_C_sf"/>
</dbReference>
<feature type="active site" description="Phosphoserine intermediate" evidence="6">
    <location>
        <position position="102"/>
    </location>
</feature>
<dbReference type="Pfam" id="PF02880">
    <property type="entry name" value="PGM_PMM_III"/>
    <property type="match status" value="1"/>
</dbReference>
<dbReference type="GO" id="GO:0004615">
    <property type="term" value="F:phosphomannomutase activity"/>
    <property type="evidence" value="ECO:0007669"/>
    <property type="project" value="TreeGrafter"/>
</dbReference>
<dbReference type="FunFam" id="3.40.120.10:FF:000001">
    <property type="entry name" value="Phosphoglucosamine mutase"/>
    <property type="match status" value="1"/>
</dbReference>
<dbReference type="InterPro" id="IPR005845">
    <property type="entry name" value="A-D-PHexomutase_a/b/a-II"/>
</dbReference>
<feature type="binding site" evidence="6">
    <location>
        <position position="248"/>
    </location>
    <ligand>
        <name>Mg(2+)</name>
        <dbReference type="ChEBI" id="CHEBI:18420"/>
    </ligand>
</feature>
<feature type="domain" description="Alpha-D-phosphohexomutase alpha/beta/alpha" evidence="8">
    <location>
        <begin position="3"/>
        <end position="136"/>
    </location>
</feature>
<dbReference type="PRINTS" id="PR00509">
    <property type="entry name" value="PGMPMM"/>
</dbReference>
<evidence type="ECO:0000256" key="1">
    <source>
        <dbReference type="ARBA" id="ARBA00010231"/>
    </source>
</evidence>
<dbReference type="GO" id="GO:0006048">
    <property type="term" value="P:UDP-N-acetylglucosamine biosynthetic process"/>
    <property type="evidence" value="ECO:0007669"/>
    <property type="project" value="TreeGrafter"/>
</dbReference>
<name>A0A9D6V3A0_9BACT</name>
<feature type="domain" description="Alpha-D-phosphohexomutase alpha/beta/alpha" evidence="10">
    <location>
        <begin position="262"/>
        <end position="368"/>
    </location>
</feature>
<dbReference type="PANTHER" id="PTHR42946">
    <property type="entry name" value="PHOSPHOHEXOSE MUTASE"/>
    <property type="match status" value="1"/>
</dbReference>
<evidence type="ECO:0000259" key="7">
    <source>
        <dbReference type="Pfam" id="PF00408"/>
    </source>
</evidence>
<comment type="catalytic activity">
    <reaction evidence="6">
        <text>alpha-D-glucosamine 1-phosphate = D-glucosamine 6-phosphate</text>
        <dbReference type="Rhea" id="RHEA:23424"/>
        <dbReference type="ChEBI" id="CHEBI:58516"/>
        <dbReference type="ChEBI" id="CHEBI:58725"/>
        <dbReference type="EC" id="5.4.2.10"/>
    </reaction>
</comment>
<dbReference type="NCBIfam" id="NF008139">
    <property type="entry name" value="PRK10887.1"/>
    <property type="match status" value="1"/>
</dbReference>
<dbReference type="AlphaFoldDB" id="A0A9D6V3A0"/>
<dbReference type="CDD" id="cd05802">
    <property type="entry name" value="GlmM"/>
    <property type="match status" value="1"/>
</dbReference>
<gene>
    <name evidence="6" type="primary">glmM</name>
    <name evidence="11" type="ORF">HY912_14660</name>
</gene>
<dbReference type="Proteomes" id="UP000807825">
    <property type="component" value="Unassembled WGS sequence"/>
</dbReference>
<sequence length="457" mass="49300">MKKLFGTDGVRGVANREPMTAETVLALGRALAHICGGKPGSGGKILIGKDTRTSGYVFENALCAGICSMGMNVLLVGPMPTAGIAFLTLNMRCDAGAMISASHNPSEYNGIKFFFRDGFKLSDETEQRMEDIVFSDSVRDVRPTAGSIGKASRINDALGRYVVLAKSTFPKKLSLGGMKIAVDCANGAGYRAAPMIFEELGARVISLGVRPDGHNINLNCGSMNPEHIRAAVWDTGAQIGIALDGDADRVALSDENGEEVSGDQIIGIIARDLLESGTLRKNAVVVTVMSNSGLELTLGELGGSVIRTPVGDQYIVEKLRQERLNFGGEPTGHIVFMDHITSSDGIIAALQVVKIMVETGKTLSQLAARIRMVPQVLRNVEVSRKLKLEEIPDLKEAIRESEFRLKNKGRLVVRYSGTQPVCRVMAEGEDREELRQIVDMISRIISRNLSVDATLLK</sequence>
<dbReference type="GO" id="GO:0005975">
    <property type="term" value="P:carbohydrate metabolic process"/>
    <property type="evidence" value="ECO:0007669"/>
    <property type="project" value="InterPro"/>
</dbReference>
<feature type="binding site" description="via phosphate group" evidence="6">
    <location>
        <position position="102"/>
    </location>
    <ligand>
        <name>Mg(2+)</name>
        <dbReference type="ChEBI" id="CHEBI:18420"/>
    </ligand>
</feature>
<dbReference type="InterPro" id="IPR006352">
    <property type="entry name" value="GlmM_bact"/>
</dbReference>
<keyword evidence="5 6" id="KW-0413">Isomerase</keyword>
<comment type="PTM">
    <text evidence="6">Activated by phosphorylation.</text>
</comment>
<evidence type="ECO:0000259" key="8">
    <source>
        <dbReference type="Pfam" id="PF02878"/>
    </source>
</evidence>
<evidence type="ECO:0000256" key="2">
    <source>
        <dbReference type="ARBA" id="ARBA00022553"/>
    </source>
</evidence>
<dbReference type="HAMAP" id="MF_01554_B">
    <property type="entry name" value="GlmM_B"/>
    <property type="match status" value="1"/>
</dbReference>
<evidence type="ECO:0000259" key="10">
    <source>
        <dbReference type="Pfam" id="PF02880"/>
    </source>
</evidence>
<evidence type="ECO:0000256" key="6">
    <source>
        <dbReference type="HAMAP-Rule" id="MF_01554"/>
    </source>
</evidence>
<feature type="binding site" evidence="6">
    <location>
        <position position="244"/>
    </location>
    <ligand>
        <name>Mg(2+)</name>
        <dbReference type="ChEBI" id="CHEBI:18420"/>
    </ligand>
</feature>
<evidence type="ECO:0000313" key="12">
    <source>
        <dbReference type="Proteomes" id="UP000807825"/>
    </source>
</evidence>
<keyword evidence="2 6" id="KW-0597">Phosphoprotein</keyword>
<dbReference type="InterPro" id="IPR005844">
    <property type="entry name" value="A-D-PHexomutase_a/b/a-I"/>
</dbReference>
<comment type="cofactor">
    <cofactor evidence="6">
        <name>Mg(2+)</name>
        <dbReference type="ChEBI" id="CHEBI:18420"/>
    </cofactor>
    <text evidence="6">Binds 1 Mg(2+) ion per subunit.</text>
</comment>
<comment type="caution">
    <text evidence="11">The sequence shown here is derived from an EMBL/GenBank/DDBJ whole genome shotgun (WGS) entry which is preliminary data.</text>
</comment>
<dbReference type="InterPro" id="IPR050060">
    <property type="entry name" value="Phosphoglucosamine_mutase"/>
</dbReference>
<keyword evidence="4 6" id="KW-0460">Magnesium</keyword>
<dbReference type="GO" id="GO:0008966">
    <property type="term" value="F:phosphoglucosamine mutase activity"/>
    <property type="evidence" value="ECO:0007669"/>
    <property type="project" value="UniProtKB-UniRule"/>
</dbReference>
<evidence type="ECO:0000256" key="3">
    <source>
        <dbReference type="ARBA" id="ARBA00022723"/>
    </source>
</evidence>
<dbReference type="EMBL" id="JACRDE010000384">
    <property type="protein sequence ID" value="MBI5250729.1"/>
    <property type="molecule type" value="Genomic_DNA"/>
</dbReference>
<dbReference type="NCBIfam" id="TIGR01455">
    <property type="entry name" value="glmM"/>
    <property type="match status" value="1"/>
</dbReference>